<protein>
    <recommendedName>
        <fullName evidence="2">SMP domain-containing protein</fullName>
    </recommendedName>
</protein>
<proteinExistence type="predicted"/>
<organism evidence="3 4">
    <name type="scientific">[Myrmecia] bisecta</name>
    <dbReference type="NCBI Taxonomy" id="41462"/>
    <lineage>
        <taxon>Eukaryota</taxon>
        <taxon>Viridiplantae</taxon>
        <taxon>Chlorophyta</taxon>
        <taxon>core chlorophytes</taxon>
        <taxon>Trebouxiophyceae</taxon>
        <taxon>Trebouxiales</taxon>
        <taxon>Trebouxiaceae</taxon>
        <taxon>Myrmecia</taxon>
    </lineage>
</organism>
<evidence type="ECO:0000259" key="2">
    <source>
        <dbReference type="Pfam" id="PF04927"/>
    </source>
</evidence>
<evidence type="ECO:0000313" key="4">
    <source>
        <dbReference type="Proteomes" id="UP001489004"/>
    </source>
</evidence>
<dbReference type="EMBL" id="JALJOR010000015">
    <property type="protein sequence ID" value="KAK9805536.1"/>
    <property type="molecule type" value="Genomic_DNA"/>
</dbReference>
<name>A0AAW1P7H7_9CHLO</name>
<accession>A0AAW1P7H7</accession>
<comment type="caution">
    <text evidence="3">The sequence shown here is derived from an EMBL/GenBank/DDBJ whole genome shotgun (WGS) entry which is preliminary data.</text>
</comment>
<dbReference type="Pfam" id="PF04927">
    <property type="entry name" value="SMP"/>
    <property type="match status" value="1"/>
</dbReference>
<feature type="compositionally biased region" description="Basic and acidic residues" evidence="1">
    <location>
        <begin position="24"/>
        <end position="38"/>
    </location>
</feature>
<reference evidence="3 4" key="1">
    <citation type="journal article" date="2024" name="Nat. Commun.">
        <title>Phylogenomics reveals the evolutionary origins of lichenization in chlorophyte algae.</title>
        <authorList>
            <person name="Puginier C."/>
            <person name="Libourel C."/>
            <person name="Otte J."/>
            <person name="Skaloud P."/>
            <person name="Haon M."/>
            <person name="Grisel S."/>
            <person name="Petersen M."/>
            <person name="Berrin J.G."/>
            <person name="Delaux P.M."/>
            <person name="Dal Grande F."/>
            <person name="Keller J."/>
        </authorList>
    </citation>
    <scope>NUCLEOTIDE SEQUENCE [LARGE SCALE GENOMIC DNA]</scope>
    <source>
        <strain evidence="3 4">SAG 2043</strain>
    </source>
</reference>
<feature type="domain" description="SMP" evidence="2">
    <location>
        <begin position="230"/>
        <end position="277"/>
    </location>
</feature>
<dbReference type="Proteomes" id="UP001489004">
    <property type="component" value="Unassembled WGS sequence"/>
</dbReference>
<sequence>MLLHTRLTRLACAQSKTGPQPGPTEHEEKLVSEKDHKSIEHDGEYVRFDVSEAPILKEPGHTPVTQKDAAFLEHKEMLETGGVIPTDSMAAAAQEDGTPWTPEDAAKVVSETTHDGIIPPNSLAAFALSAAARNLNAGVIPGRGPLDNTHPHKKNVDGGPGTGAMHEYLEKIALQNEAEVGPAGRDPIHGAVNDPRHVRKIISAKHQDKVSDHDGVKVRFKAKDAPVLKFPGHSPVTQEDAAALEHEESLEHADKAGIIPQDSVAAAAQSAAAANRHAHITPPINYHRPKVVAKAAHAPLPSTSMHEHT</sequence>
<dbReference type="InterPro" id="IPR007011">
    <property type="entry name" value="LEA_SMP_dom"/>
</dbReference>
<gene>
    <name evidence="3" type="ORF">WJX72_003890</name>
</gene>
<feature type="region of interest" description="Disordered" evidence="1">
    <location>
        <begin position="13"/>
        <end position="38"/>
    </location>
</feature>
<evidence type="ECO:0000313" key="3">
    <source>
        <dbReference type="EMBL" id="KAK9805536.1"/>
    </source>
</evidence>
<keyword evidence="4" id="KW-1185">Reference proteome</keyword>
<evidence type="ECO:0000256" key="1">
    <source>
        <dbReference type="SAM" id="MobiDB-lite"/>
    </source>
</evidence>
<dbReference type="AlphaFoldDB" id="A0AAW1P7H7"/>